<reference evidence="3" key="1">
    <citation type="journal article" date="2019" name="Int. J. Syst. Evol. Microbiol.">
        <title>The Global Catalogue of Microorganisms (GCM) 10K type strain sequencing project: providing services to taxonomists for standard genome sequencing and annotation.</title>
        <authorList>
            <consortium name="The Broad Institute Genomics Platform"/>
            <consortium name="The Broad Institute Genome Sequencing Center for Infectious Disease"/>
            <person name="Wu L."/>
            <person name="Ma J."/>
        </authorList>
    </citation>
    <scope>NUCLEOTIDE SEQUENCE [LARGE SCALE GENOMIC DNA]</scope>
    <source>
        <strain evidence="3">CGMCC 4.7177</strain>
    </source>
</reference>
<evidence type="ECO:0000256" key="1">
    <source>
        <dbReference type="SAM" id="Phobius"/>
    </source>
</evidence>
<keyword evidence="1" id="KW-1133">Transmembrane helix</keyword>
<accession>A0ABV9AL73</accession>
<keyword evidence="1" id="KW-0472">Membrane</keyword>
<organism evidence="2 3">
    <name type="scientific">Streptomyces vulcanius</name>
    <dbReference type="NCBI Taxonomy" id="1441876"/>
    <lineage>
        <taxon>Bacteria</taxon>
        <taxon>Bacillati</taxon>
        <taxon>Actinomycetota</taxon>
        <taxon>Actinomycetes</taxon>
        <taxon>Kitasatosporales</taxon>
        <taxon>Streptomycetaceae</taxon>
        <taxon>Streptomyces</taxon>
    </lineage>
</organism>
<keyword evidence="1" id="KW-0812">Transmembrane</keyword>
<keyword evidence="3" id="KW-1185">Reference proteome</keyword>
<name>A0ABV9AL73_9ACTN</name>
<dbReference type="Proteomes" id="UP001595839">
    <property type="component" value="Unassembled WGS sequence"/>
</dbReference>
<evidence type="ECO:0000313" key="3">
    <source>
        <dbReference type="Proteomes" id="UP001595839"/>
    </source>
</evidence>
<protein>
    <submittedName>
        <fullName evidence="2">Uncharacterized protein</fullName>
    </submittedName>
</protein>
<dbReference type="EMBL" id="JBHSFK010000008">
    <property type="protein sequence ID" value="MFC4500650.1"/>
    <property type="molecule type" value="Genomic_DNA"/>
</dbReference>
<dbReference type="RefSeq" id="WP_381171613.1">
    <property type="nucleotide sequence ID" value="NZ_JBHSFK010000008.1"/>
</dbReference>
<gene>
    <name evidence="2" type="ORF">ACFPIH_14140</name>
</gene>
<sequence>MTEPTPLDRAESAVRAAEVDTVAVQLALAAVELAKAATAQQQTAPPAACGHDHKRGRTAGEWLAIGCAVCVGSLGLAFASIALAIAACCATGCFLILHRLWTALRNPKG</sequence>
<feature type="transmembrane region" description="Helical" evidence="1">
    <location>
        <begin position="62"/>
        <end position="95"/>
    </location>
</feature>
<comment type="caution">
    <text evidence="2">The sequence shown here is derived from an EMBL/GenBank/DDBJ whole genome shotgun (WGS) entry which is preliminary data.</text>
</comment>
<proteinExistence type="predicted"/>
<evidence type="ECO:0000313" key="2">
    <source>
        <dbReference type="EMBL" id="MFC4500650.1"/>
    </source>
</evidence>